<dbReference type="PANTHER" id="PTHR43639">
    <property type="entry name" value="OXIDOREDUCTASE, SHORT-CHAIN DEHYDROGENASE/REDUCTASE FAMILY (AFU_ORTHOLOGUE AFUA_5G02870)"/>
    <property type="match status" value="1"/>
</dbReference>
<dbReference type="GO" id="GO:0016491">
    <property type="term" value="F:oxidoreductase activity"/>
    <property type="evidence" value="ECO:0007669"/>
    <property type="project" value="UniProtKB-KW"/>
</dbReference>
<dbReference type="Proteomes" id="UP000034235">
    <property type="component" value="Unassembled WGS sequence"/>
</dbReference>
<dbReference type="Gene3D" id="3.40.50.720">
    <property type="entry name" value="NAD(P)-binding Rossmann-like Domain"/>
    <property type="match status" value="1"/>
</dbReference>
<organism evidence="3 4">
    <name type="scientific">Candidatus Daviesbacteria bacterium GW2011_GWA2_38_24</name>
    <dbReference type="NCBI Taxonomy" id="1618422"/>
    <lineage>
        <taxon>Bacteria</taxon>
        <taxon>Candidatus Daviesiibacteriota</taxon>
    </lineage>
</organism>
<dbReference type="PANTHER" id="PTHR43639:SF1">
    <property type="entry name" value="SHORT-CHAIN DEHYDROGENASE_REDUCTASE FAMILY PROTEIN"/>
    <property type="match status" value="1"/>
</dbReference>
<dbReference type="FunFam" id="3.40.50.720:FF:000084">
    <property type="entry name" value="Short-chain dehydrogenase reductase"/>
    <property type="match status" value="1"/>
</dbReference>
<dbReference type="Pfam" id="PF13561">
    <property type="entry name" value="adh_short_C2"/>
    <property type="match status" value="1"/>
</dbReference>
<dbReference type="CDD" id="cd05233">
    <property type="entry name" value="SDR_c"/>
    <property type="match status" value="1"/>
</dbReference>
<proteinExistence type="inferred from homology"/>
<gene>
    <name evidence="3" type="ORF">US86_C0002G0070</name>
</gene>
<protein>
    <submittedName>
        <fullName evidence="3">Short-chain family oxidoreductase</fullName>
    </submittedName>
</protein>
<dbReference type="AlphaFoldDB" id="A0A0G0JGX2"/>
<evidence type="ECO:0000313" key="4">
    <source>
        <dbReference type="Proteomes" id="UP000034235"/>
    </source>
</evidence>
<dbReference type="SUPFAM" id="SSF51735">
    <property type="entry name" value="NAD(P)-binding Rossmann-fold domains"/>
    <property type="match status" value="1"/>
</dbReference>
<name>A0A0G0JGX2_9BACT</name>
<sequence>MDMKMGNKVAIVTGGAMGYKTGGTSIGGAISIRLANDGYKVVVVDLGEMGERTVELIKKDGGEALFVKADVTATDDVKRIIDTAKSKYGGLSCLVNCVAYYSSGMSKNVADISEEEWNKTLEVNLNGYFKMAKYSIPLMLESGGGTIVNISSIAAFNALPNFSVYSVTKAAILALTRTIAVDFAPKIRANAVCPGFVKIANSENNRTPEELEKWYKDIAKQYPMRRVCEVDEIANVVSFLTSDESSYINGQSIIVDGGKIVADSHEF</sequence>
<dbReference type="InterPro" id="IPR002347">
    <property type="entry name" value="SDR_fam"/>
</dbReference>
<comment type="similarity">
    <text evidence="1">Belongs to the short-chain dehydrogenases/reductases (SDR) family.</text>
</comment>
<keyword evidence="2" id="KW-0560">Oxidoreductase</keyword>
<dbReference type="EMBL" id="LBUP01000002">
    <property type="protein sequence ID" value="KKQ66953.1"/>
    <property type="molecule type" value="Genomic_DNA"/>
</dbReference>
<reference evidence="3 4" key="1">
    <citation type="journal article" date="2015" name="Nature">
        <title>rRNA introns, odd ribosomes, and small enigmatic genomes across a large radiation of phyla.</title>
        <authorList>
            <person name="Brown C.T."/>
            <person name="Hug L.A."/>
            <person name="Thomas B.C."/>
            <person name="Sharon I."/>
            <person name="Castelle C.J."/>
            <person name="Singh A."/>
            <person name="Wilkins M.J."/>
            <person name="Williams K.H."/>
            <person name="Banfield J.F."/>
        </authorList>
    </citation>
    <scope>NUCLEOTIDE SEQUENCE [LARGE SCALE GENOMIC DNA]</scope>
</reference>
<dbReference type="InterPro" id="IPR036291">
    <property type="entry name" value="NAD(P)-bd_dom_sf"/>
</dbReference>
<evidence type="ECO:0000256" key="2">
    <source>
        <dbReference type="ARBA" id="ARBA00023002"/>
    </source>
</evidence>
<dbReference type="PRINTS" id="PR00081">
    <property type="entry name" value="GDHRDH"/>
</dbReference>
<dbReference type="PROSITE" id="PS00061">
    <property type="entry name" value="ADH_SHORT"/>
    <property type="match status" value="1"/>
</dbReference>
<evidence type="ECO:0000256" key="1">
    <source>
        <dbReference type="ARBA" id="ARBA00006484"/>
    </source>
</evidence>
<dbReference type="InterPro" id="IPR020904">
    <property type="entry name" value="Sc_DH/Rdtase_CS"/>
</dbReference>
<comment type="caution">
    <text evidence="3">The sequence shown here is derived from an EMBL/GenBank/DDBJ whole genome shotgun (WGS) entry which is preliminary data.</text>
</comment>
<evidence type="ECO:0000313" key="3">
    <source>
        <dbReference type="EMBL" id="KKQ66953.1"/>
    </source>
</evidence>
<dbReference type="PRINTS" id="PR00080">
    <property type="entry name" value="SDRFAMILY"/>
</dbReference>
<accession>A0A0G0JGX2</accession>